<gene>
    <name evidence="3" type="ORF">IEC338SC_1926</name>
</gene>
<keyword evidence="1" id="KW-0732">Signal</keyword>
<dbReference type="CDD" id="cd01830">
    <property type="entry name" value="XynE_like"/>
    <property type="match status" value="1"/>
</dbReference>
<accession>A0AB33BAT3</accession>
<dbReference type="Pfam" id="PF13472">
    <property type="entry name" value="Lipase_GDSL_2"/>
    <property type="match status" value="1"/>
</dbReference>
<dbReference type="InterPro" id="IPR013830">
    <property type="entry name" value="SGNH_hydro"/>
</dbReference>
<sequence length="412" mass="45865">MKLYQPALFSLVLFTSFAQAEVQKSQWVTTWAASPQKVWNKDFVFPTNIPDQISNQTIKQISQISLGGEAIRLVFTNQYGDQPLYIDKTTVGLAKGQSLKSKSAYPVYFSGKLKAQILPGKQLMSDPIQLPVPDHAQLMVNSFIQKPTTFKTFHWDAKQTSWLITGNQTANLNTPSSAKTTTARLLLSAVEVKPKRKAHVVAVIGDSITDGATATLDANTRWTDFLAKRLSPHQIAVINSGISGNRLLTDGMGDSALDRLKKEIFQYSGVKTLIVLVGINDISWPGTAFAPKQQIPTFETLTQGYKRVVDEAHRQGIQVIGATLLPFSGALPNTPLDNYYQPNKDELRQRINHWIRTSHTFDGVLDLERGLKDPKHPDRLNPIYDSGDHLHPNDRGNQQMANLVDLNQLVNQ</sequence>
<dbReference type="AlphaFoldDB" id="A0AB33BAT3"/>
<dbReference type="InterPro" id="IPR053140">
    <property type="entry name" value="GDSL_Rv0518-like"/>
</dbReference>
<feature type="signal peptide" evidence="1">
    <location>
        <begin position="1"/>
        <end position="20"/>
    </location>
</feature>
<evidence type="ECO:0000313" key="4">
    <source>
        <dbReference type="Proteomes" id="UP000076152"/>
    </source>
</evidence>
<dbReference type="Gene3D" id="3.40.50.1110">
    <property type="entry name" value="SGNH hydrolase"/>
    <property type="match status" value="1"/>
</dbReference>
<dbReference type="RefSeq" id="WP_063098608.1">
    <property type="nucleotide sequence ID" value="NZ_CP015145.1"/>
</dbReference>
<protein>
    <submittedName>
        <fullName evidence="3">GDSL-like Lipase/Acylhydrolase</fullName>
    </submittedName>
</protein>
<organism evidence="3 4">
    <name type="scientific">Acinetobacter pittii</name>
    <name type="common">Acinetobacter genomosp. 3</name>
    <dbReference type="NCBI Taxonomy" id="48296"/>
    <lineage>
        <taxon>Bacteria</taxon>
        <taxon>Pseudomonadati</taxon>
        <taxon>Pseudomonadota</taxon>
        <taxon>Gammaproteobacteria</taxon>
        <taxon>Moraxellales</taxon>
        <taxon>Moraxellaceae</taxon>
        <taxon>Acinetobacter</taxon>
        <taxon>Acinetobacter calcoaceticus/baumannii complex</taxon>
    </lineage>
</organism>
<proteinExistence type="predicted"/>
<evidence type="ECO:0000259" key="2">
    <source>
        <dbReference type="Pfam" id="PF13472"/>
    </source>
</evidence>
<dbReference type="PANTHER" id="PTHR43784">
    <property type="entry name" value="GDSL-LIKE LIPASE/ACYLHYDROLASE, PUTATIVE (AFU_ORTHOLOGUE AFUA_2G00820)-RELATED"/>
    <property type="match status" value="1"/>
</dbReference>
<reference evidence="3 4" key="1">
    <citation type="submission" date="2016-04" db="EMBL/GenBank/DDBJ databases">
        <title>Complete genome sequencing of OXA-72 bearing Acinetobacter pittii strain IEC338SC.</title>
        <authorList>
            <person name="Brasiliense D.M."/>
            <person name="Lima K.V."/>
            <person name="Souza C.O."/>
            <person name="Dutra L.G."/>
            <person name="Mamizuka E.M."/>
            <person name="Perez-Chaparro P.J."/>
            <person name="McCulloch J.A."/>
        </authorList>
    </citation>
    <scope>NUCLEOTIDE SEQUENCE [LARGE SCALE GENOMIC DNA]</scope>
    <source>
        <strain evidence="3 4">IEC338SC</strain>
    </source>
</reference>
<dbReference type="SUPFAM" id="SSF52266">
    <property type="entry name" value="SGNH hydrolase"/>
    <property type="match status" value="1"/>
</dbReference>
<evidence type="ECO:0000256" key="1">
    <source>
        <dbReference type="SAM" id="SignalP"/>
    </source>
</evidence>
<dbReference type="PANTHER" id="PTHR43784:SF2">
    <property type="entry name" value="GDSL-LIKE LIPASE_ACYLHYDROLASE, PUTATIVE (AFU_ORTHOLOGUE AFUA_2G00820)-RELATED"/>
    <property type="match status" value="1"/>
</dbReference>
<dbReference type="GO" id="GO:0016788">
    <property type="term" value="F:hydrolase activity, acting on ester bonds"/>
    <property type="evidence" value="ECO:0007669"/>
    <property type="project" value="UniProtKB-ARBA"/>
</dbReference>
<dbReference type="Proteomes" id="UP000076152">
    <property type="component" value="Chromosome"/>
</dbReference>
<name>A0AB33BAT3_ACIPI</name>
<dbReference type="InterPro" id="IPR036514">
    <property type="entry name" value="SGNH_hydro_sf"/>
</dbReference>
<feature type="domain" description="SGNH hydrolase-type esterase" evidence="2">
    <location>
        <begin position="203"/>
        <end position="398"/>
    </location>
</feature>
<feature type="chain" id="PRO_5044311037" evidence="1">
    <location>
        <begin position="21"/>
        <end position="412"/>
    </location>
</feature>
<evidence type="ECO:0000313" key="3">
    <source>
        <dbReference type="EMBL" id="AMX19061.1"/>
    </source>
</evidence>
<dbReference type="EMBL" id="CP015145">
    <property type="protein sequence ID" value="AMX19061.1"/>
    <property type="molecule type" value="Genomic_DNA"/>
</dbReference>